<proteinExistence type="predicted"/>
<dbReference type="SUPFAM" id="SSF82153">
    <property type="entry name" value="FAS1 domain"/>
    <property type="match status" value="2"/>
</dbReference>
<name>A0A4R0RTK1_9APHY</name>
<keyword evidence="1" id="KW-0812">Transmembrane</keyword>
<evidence type="ECO:0000313" key="4">
    <source>
        <dbReference type="Proteomes" id="UP000292702"/>
    </source>
</evidence>
<comment type="caution">
    <text evidence="3">The sequence shown here is derived from an EMBL/GenBank/DDBJ whole genome shotgun (WGS) entry which is preliminary data.</text>
</comment>
<evidence type="ECO:0000313" key="3">
    <source>
        <dbReference type="EMBL" id="TCD65884.1"/>
    </source>
</evidence>
<dbReference type="SMART" id="SM00554">
    <property type="entry name" value="FAS1"/>
    <property type="match status" value="2"/>
</dbReference>
<sequence length="433" mass="44949">MASALDLMSATESFLPISPTSSFSFSFVAPVTMLTLPLFAVAALPVVVAQANTTFLAEVVSALSGAGLTSIASIALNVNSTAVGQSVLANISNGTPHLLFAPTNQALQAISLTDNNTLADTLAYHVVPGNFSSSVPTYPNTTLGRTLLTDGNFVQLEGGNKAQVVAWATRADKKIHVLNQKNDSTVVNSTSVGNLTIWIIDHVLQIPQDFSTTVLADNLSLTGVDTVLKSVQTPFFNSTTNSTGNITLFDAFTSAFHGFTFFAPNASAIQTVQSQLQALNTSEAQNLIYNHLLNGTTVYSPNLASQSFTTAAGETLSFIINSTGQFITDKATNITAKIVQPDVLLPNGVVHVIDRVLFDTNIDASAASSAVASATSAATASQSSQTAPIGFSQTSGLASPTNTSNHALPAFGMNWSVLVVAIGVVFGAVVTVV</sequence>
<evidence type="ECO:0000259" key="2">
    <source>
        <dbReference type="PROSITE" id="PS50213"/>
    </source>
</evidence>
<feature type="transmembrane region" description="Helical" evidence="1">
    <location>
        <begin position="412"/>
        <end position="432"/>
    </location>
</feature>
<dbReference type="InterPro" id="IPR050904">
    <property type="entry name" value="Adhesion/Biosynth-related"/>
</dbReference>
<feature type="transmembrane region" description="Helical" evidence="1">
    <location>
        <begin position="23"/>
        <end position="48"/>
    </location>
</feature>
<dbReference type="EMBL" id="RWJN01000159">
    <property type="protein sequence ID" value="TCD65884.1"/>
    <property type="molecule type" value="Genomic_DNA"/>
</dbReference>
<reference evidence="3 4" key="1">
    <citation type="submission" date="2018-11" db="EMBL/GenBank/DDBJ databases">
        <title>Genome assembly of Steccherinum ochraceum LE-BIN_3174, the white-rot fungus of the Steccherinaceae family (The Residual Polyporoid clade, Polyporales, Basidiomycota).</title>
        <authorList>
            <person name="Fedorova T.V."/>
            <person name="Glazunova O.A."/>
            <person name="Landesman E.O."/>
            <person name="Moiseenko K.V."/>
            <person name="Psurtseva N.V."/>
            <person name="Savinova O.S."/>
            <person name="Shakhova N.V."/>
            <person name="Tyazhelova T.V."/>
            <person name="Vasina D.V."/>
        </authorList>
    </citation>
    <scope>NUCLEOTIDE SEQUENCE [LARGE SCALE GENOMIC DNA]</scope>
    <source>
        <strain evidence="3 4">LE-BIN_3174</strain>
    </source>
</reference>
<accession>A0A4R0RTK1</accession>
<keyword evidence="1" id="KW-1133">Transmembrane helix</keyword>
<organism evidence="3 4">
    <name type="scientific">Steccherinum ochraceum</name>
    <dbReference type="NCBI Taxonomy" id="92696"/>
    <lineage>
        <taxon>Eukaryota</taxon>
        <taxon>Fungi</taxon>
        <taxon>Dikarya</taxon>
        <taxon>Basidiomycota</taxon>
        <taxon>Agaricomycotina</taxon>
        <taxon>Agaricomycetes</taxon>
        <taxon>Polyporales</taxon>
        <taxon>Steccherinaceae</taxon>
        <taxon>Steccherinum</taxon>
    </lineage>
</organism>
<dbReference type="GO" id="GO:0005615">
    <property type="term" value="C:extracellular space"/>
    <property type="evidence" value="ECO:0007669"/>
    <property type="project" value="TreeGrafter"/>
</dbReference>
<protein>
    <recommendedName>
        <fullName evidence="2">FAS1 domain-containing protein</fullName>
    </recommendedName>
</protein>
<dbReference type="GO" id="GO:0000329">
    <property type="term" value="C:fungal-type vacuole membrane"/>
    <property type="evidence" value="ECO:0007669"/>
    <property type="project" value="TreeGrafter"/>
</dbReference>
<dbReference type="PANTHER" id="PTHR10900">
    <property type="entry name" value="PERIOSTIN-RELATED"/>
    <property type="match status" value="1"/>
</dbReference>
<dbReference type="Proteomes" id="UP000292702">
    <property type="component" value="Unassembled WGS sequence"/>
</dbReference>
<dbReference type="AlphaFoldDB" id="A0A4R0RTK1"/>
<gene>
    <name evidence="3" type="ORF">EIP91_002044</name>
</gene>
<dbReference type="Gene3D" id="2.30.180.10">
    <property type="entry name" value="FAS1 domain"/>
    <property type="match status" value="2"/>
</dbReference>
<feature type="transmembrane region" description="Helical" evidence="1">
    <location>
        <begin position="55"/>
        <end position="76"/>
    </location>
</feature>
<keyword evidence="1" id="KW-0472">Membrane</keyword>
<dbReference type="InterPro" id="IPR036378">
    <property type="entry name" value="FAS1_dom_sf"/>
</dbReference>
<evidence type="ECO:0000256" key="1">
    <source>
        <dbReference type="SAM" id="Phobius"/>
    </source>
</evidence>
<dbReference type="STRING" id="92696.A0A4R0RTK1"/>
<dbReference type="PROSITE" id="PS50213">
    <property type="entry name" value="FAS1"/>
    <property type="match status" value="2"/>
</dbReference>
<feature type="domain" description="FAS1" evidence="2">
    <location>
        <begin position="208"/>
        <end position="357"/>
    </location>
</feature>
<dbReference type="PANTHER" id="PTHR10900:SF122">
    <property type="entry name" value="FAS1 DOMAIN-CONTAINING PROTEIN"/>
    <property type="match status" value="1"/>
</dbReference>
<dbReference type="Pfam" id="PF02469">
    <property type="entry name" value="Fasciclin"/>
    <property type="match status" value="2"/>
</dbReference>
<dbReference type="GO" id="GO:0016236">
    <property type="term" value="P:macroautophagy"/>
    <property type="evidence" value="ECO:0007669"/>
    <property type="project" value="TreeGrafter"/>
</dbReference>
<dbReference type="InterPro" id="IPR000782">
    <property type="entry name" value="FAS1_domain"/>
</dbReference>
<dbReference type="OrthoDB" id="286301at2759"/>
<feature type="domain" description="FAS1" evidence="2">
    <location>
        <begin position="56"/>
        <end position="204"/>
    </location>
</feature>
<keyword evidence="4" id="KW-1185">Reference proteome</keyword>